<evidence type="ECO:0000259" key="2">
    <source>
        <dbReference type="Pfam" id="PF13556"/>
    </source>
</evidence>
<organism evidence="3 4">
    <name type="scientific">Bacillus yunxiaonensis</name>
    <dbReference type="NCBI Taxonomy" id="3127665"/>
    <lineage>
        <taxon>Bacteria</taxon>
        <taxon>Bacillati</taxon>
        <taxon>Bacillota</taxon>
        <taxon>Bacilli</taxon>
        <taxon>Bacillales</taxon>
        <taxon>Bacillaceae</taxon>
        <taxon>Bacillus</taxon>
    </lineage>
</organism>
<comment type="caution">
    <text evidence="3">The sequence shown here is derived from an EMBL/GenBank/DDBJ whole genome shotgun (WGS) entry which is preliminary data.</text>
</comment>
<gene>
    <name evidence="3" type="ORF">WAX78_00735</name>
</gene>
<reference evidence="3 4" key="1">
    <citation type="submission" date="2024-01" db="EMBL/GenBank/DDBJ databases">
        <title>Seven novel Bacillus-like species.</title>
        <authorList>
            <person name="Liu G."/>
        </authorList>
    </citation>
    <scope>NUCLEOTIDE SEQUENCE [LARGE SCALE GENOMIC DNA]</scope>
    <source>
        <strain evidence="3 4">FJAT-53711</strain>
    </source>
</reference>
<dbReference type="EMBL" id="JBAWSV010000001">
    <property type="protein sequence ID" value="MEI4827999.1"/>
    <property type="molecule type" value="Genomic_DNA"/>
</dbReference>
<sequence length="529" mass="61479">MNTGVNLSVKEILKHRHFQNAKVIAGKAGLCRTVKWLHIMEIPRIGNLLNGNELILSTGVGWNGDKEVFLSLIKEFINANAAGLCIELGMYMTDVPQEIIELADCHDFPLIVFYHEVRFVDITQDVHTLLLKKHYQMISDLEDYSHQLNRLLLTSNSQSKILQLLHDYLKMTVLYRSKEGEIQIISEKTPDEQEKIITFLREDNVQKDVTIFCQSIQALDQKFGDLFVVSESEINGFESLIIDRSAIALAQNLLRELYVEERRKADETEWIQRWLDGAHSEERIHRYITELEPNLKVNGCIVLLCKIDDYDQKSSGFTYLKILFRSIFEQQGFLLLATVRKNQMIFILLNKRKMSDWKRRIEAGIDHLQKTELMEKYQVGQIQFGVGKFIDKLSHVKKSYHTAQESLIIQENMPKGHMSCFYDDLHIFRLVSIVNEQGDLDDFISDYLGPVLIYDQQNNGKLMETLKTYLKCNGSKQETATNLYIVRQTLYQRLQKLNELLGEDFMDFHKRQAIEFAITAYEYVSASKP</sequence>
<feature type="domain" description="Purine catabolism PurC-like" evidence="1">
    <location>
        <begin position="11"/>
        <end position="130"/>
    </location>
</feature>
<dbReference type="PANTHER" id="PTHR33744">
    <property type="entry name" value="CARBOHYDRATE DIACID REGULATOR"/>
    <property type="match status" value="1"/>
</dbReference>
<dbReference type="InterPro" id="IPR051448">
    <property type="entry name" value="CdaR-like_regulators"/>
</dbReference>
<dbReference type="InterPro" id="IPR012914">
    <property type="entry name" value="PucR_dom"/>
</dbReference>
<proteinExistence type="predicted"/>
<keyword evidence="4" id="KW-1185">Reference proteome</keyword>
<dbReference type="Pfam" id="PF13556">
    <property type="entry name" value="HTH_30"/>
    <property type="match status" value="1"/>
</dbReference>
<dbReference type="Gene3D" id="1.10.10.2840">
    <property type="entry name" value="PucR C-terminal helix-turn-helix domain"/>
    <property type="match status" value="1"/>
</dbReference>
<dbReference type="Proteomes" id="UP001367922">
    <property type="component" value="Unassembled WGS sequence"/>
</dbReference>
<name>A0ABU8FS34_9BACI</name>
<evidence type="ECO:0000313" key="3">
    <source>
        <dbReference type="EMBL" id="MEI4827999.1"/>
    </source>
</evidence>
<protein>
    <submittedName>
        <fullName evidence="3">PucR family transcriptional regulator ligand-binding domain-containing protein</fullName>
    </submittedName>
</protein>
<feature type="domain" description="PucR C-terminal helix-turn-helix" evidence="2">
    <location>
        <begin position="462"/>
        <end position="519"/>
    </location>
</feature>
<dbReference type="PANTHER" id="PTHR33744:SF1">
    <property type="entry name" value="DNA-BINDING TRANSCRIPTIONAL ACTIVATOR ADER"/>
    <property type="match status" value="1"/>
</dbReference>
<dbReference type="RefSeq" id="WP_336480415.1">
    <property type="nucleotide sequence ID" value="NZ_JBAWSV010000001.1"/>
</dbReference>
<evidence type="ECO:0000259" key="1">
    <source>
        <dbReference type="Pfam" id="PF07905"/>
    </source>
</evidence>
<accession>A0ABU8FS34</accession>
<dbReference type="InterPro" id="IPR042070">
    <property type="entry name" value="PucR_C-HTH_sf"/>
</dbReference>
<dbReference type="InterPro" id="IPR025736">
    <property type="entry name" value="PucR_C-HTH_dom"/>
</dbReference>
<dbReference type="Pfam" id="PF07905">
    <property type="entry name" value="PucR"/>
    <property type="match status" value="1"/>
</dbReference>
<evidence type="ECO:0000313" key="4">
    <source>
        <dbReference type="Proteomes" id="UP001367922"/>
    </source>
</evidence>